<comment type="caution">
    <text evidence="2">The sequence shown here is derived from an EMBL/GenBank/DDBJ whole genome shotgun (WGS) entry which is preliminary data.</text>
</comment>
<accession>A0AAN7QR22</accession>
<evidence type="ECO:0000256" key="1">
    <source>
        <dbReference type="SAM" id="MobiDB-lite"/>
    </source>
</evidence>
<name>A0AAN7QR22_TRANT</name>
<feature type="compositionally biased region" description="Basic and acidic residues" evidence="1">
    <location>
        <begin position="45"/>
        <end position="64"/>
    </location>
</feature>
<organism evidence="2 3">
    <name type="scientific">Trapa natans</name>
    <name type="common">Water chestnut</name>
    <dbReference type="NCBI Taxonomy" id="22666"/>
    <lineage>
        <taxon>Eukaryota</taxon>
        <taxon>Viridiplantae</taxon>
        <taxon>Streptophyta</taxon>
        <taxon>Embryophyta</taxon>
        <taxon>Tracheophyta</taxon>
        <taxon>Spermatophyta</taxon>
        <taxon>Magnoliopsida</taxon>
        <taxon>eudicotyledons</taxon>
        <taxon>Gunneridae</taxon>
        <taxon>Pentapetalae</taxon>
        <taxon>rosids</taxon>
        <taxon>malvids</taxon>
        <taxon>Myrtales</taxon>
        <taxon>Lythraceae</taxon>
        <taxon>Trapa</taxon>
    </lineage>
</organism>
<evidence type="ECO:0000313" key="3">
    <source>
        <dbReference type="Proteomes" id="UP001346149"/>
    </source>
</evidence>
<dbReference type="EMBL" id="JAXQNO010000019">
    <property type="protein sequence ID" value="KAK4774346.1"/>
    <property type="molecule type" value="Genomic_DNA"/>
</dbReference>
<dbReference type="AlphaFoldDB" id="A0AAN7QR22"/>
<reference evidence="2 3" key="1">
    <citation type="journal article" date="2023" name="Hortic Res">
        <title>Pangenome of water caltrop reveals structural variations and asymmetric subgenome divergence after allopolyploidization.</title>
        <authorList>
            <person name="Zhang X."/>
            <person name="Chen Y."/>
            <person name="Wang L."/>
            <person name="Yuan Y."/>
            <person name="Fang M."/>
            <person name="Shi L."/>
            <person name="Lu R."/>
            <person name="Comes H.P."/>
            <person name="Ma Y."/>
            <person name="Chen Y."/>
            <person name="Huang G."/>
            <person name="Zhou Y."/>
            <person name="Zheng Z."/>
            <person name="Qiu Y."/>
        </authorList>
    </citation>
    <scope>NUCLEOTIDE SEQUENCE [LARGE SCALE GENOMIC DNA]</scope>
    <source>
        <strain evidence="2">F231</strain>
    </source>
</reference>
<keyword evidence="3" id="KW-1185">Reference proteome</keyword>
<dbReference type="Proteomes" id="UP001346149">
    <property type="component" value="Unassembled WGS sequence"/>
</dbReference>
<protein>
    <submittedName>
        <fullName evidence="2">Uncharacterized protein</fullName>
    </submittedName>
</protein>
<proteinExistence type="predicted"/>
<feature type="region of interest" description="Disordered" evidence="1">
    <location>
        <begin position="39"/>
        <end position="72"/>
    </location>
</feature>
<sequence>MALQGSDCMQEHIFWASFLFRCSKFLKACKNKLQSPITSTPSKLMSEDRVARREKRKDKLDAEKVQNGLPGTKHKVAETQWRKWHLNCCLTAGPLPCDGEEMRRTDDLGTCITLITPVQK</sequence>
<gene>
    <name evidence="2" type="ORF">SAY86_009281</name>
</gene>
<evidence type="ECO:0000313" key="2">
    <source>
        <dbReference type="EMBL" id="KAK4774346.1"/>
    </source>
</evidence>